<dbReference type="RefSeq" id="WP_382422675.1">
    <property type="nucleotide sequence ID" value="NZ_JBHSCW010000007.1"/>
</dbReference>
<dbReference type="PANTHER" id="PTHR43740">
    <property type="entry name" value="LEUCYL-TRNA SYNTHETASE"/>
    <property type="match status" value="1"/>
</dbReference>
<dbReference type="Gene3D" id="1.10.730.10">
    <property type="entry name" value="Isoleucyl-tRNA Synthetase, Domain 1"/>
    <property type="match status" value="2"/>
</dbReference>
<feature type="domain" description="Methionyl/Valyl/Leucyl/Isoleucyl-tRNA synthetase anticodon-binding" evidence="12">
    <location>
        <begin position="699"/>
        <end position="817"/>
    </location>
</feature>
<evidence type="ECO:0000256" key="3">
    <source>
        <dbReference type="ARBA" id="ARBA00022598"/>
    </source>
</evidence>
<evidence type="ECO:0000256" key="10">
    <source>
        <dbReference type="RuleBase" id="RU363035"/>
    </source>
</evidence>
<dbReference type="PROSITE" id="PS00178">
    <property type="entry name" value="AA_TRNA_LIGASE_I"/>
    <property type="match status" value="1"/>
</dbReference>
<evidence type="ECO:0000259" key="11">
    <source>
        <dbReference type="Pfam" id="PF00133"/>
    </source>
</evidence>
<dbReference type="Gene3D" id="3.40.50.620">
    <property type="entry name" value="HUPs"/>
    <property type="match status" value="2"/>
</dbReference>
<dbReference type="Gene3D" id="3.90.740.10">
    <property type="entry name" value="Valyl/Leucyl/Isoleucyl-tRNA synthetase, editing domain"/>
    <property type="match status" value="1"/>
</dbReference>
<keyword evidence="7 9" id="KW-0030">Aminoacyl-tRNA synthetase</keyword>
<protein>
    <recommendedName>
        <fullName evidence="9">Leucine--tRNA ligase</fullName>
        <ecNumber evidence="9">6.1.1.4</ecNumber>
    </recommendedName>
    <alternativeName>
        <fullName evidence="9">Leucyl-tRNA synthetase</fullName>
        <shortName evidence="9">LeuRS</shortName>
    </alternativeName>
</protein>
<feature type="short sequence motif" description="'HIGH' region" evidence="9">
    <location>
        <begin position="41"/>
        <end position="51"/>
    </location>
</feature>
<sequence length="858" mass="97897">MSRYNPKETESKWQQAWEEAGCFLTKTEPDRPKYYVLEMFPYPSGRIHMGHVRNYTIGDVIARFKRARGFNVLHPMGWDAFGLPAENAAVERGVHPADWTYSNIDAMRTQLKSMGLSIDWSREFATCHPGYYSHQQALFLDFMESGLVERRESWVNWDPVDQTVLANEQVIDGKGWRSGAAIERRRLSQWFFRITAFSEELLEGLEDLKRWPEKVRLMQQNWIGRSEGARIFFEIEGRDEPLEVFTTRPDTLFGASFGALSPHHPLAAELAEKDPELKHFIAECDRLGTSEEAIEKAEKRGYDTGLRIRHPLIAGKTLPLYVANFILLEYGTGAIFGCPAHDQRDLDFARRYGLDVLPVVRPREVPGAEWTIGNEAYTGDGVLCNSEFLDDLDVPEAKRRVIGRLEEYGHGKGTVQFRLRDWGISRQRYWGCPIPVVHCPDCGAVPVPKEQLPIELPRDVTFETPGNPLDHHPSWKHTQCPQCGTPAQRDTDTMDTFVDSSWYFARFCSPRAEATPLVRQDVDYWLPVDQYVGGIEHAILHLLYSRFFTRGLRKAGYLNLEEPFAGLFTQGMICHETYRDADGHWLWPDEVHRDPSGNPVDSQERPVTVGRVEKMSKSKRNTVDPADIIDSYGADTARWFMLSDSPPDREMEWTDAGIEGAWRFVQRLWRLVRETAASDRLPPVGAPAPKDFDETALELRRNVHKTIQGLTGDIEAFHFNKAVARLYELTNHLSSATSQADGKGLDWALREACEILVRLIAPMMPHLSEELWRTLGHASLLAEQNWPQADPALVEDETVTIAVQVNGKLRTKLQQPRDCDQDLLREAALGDETVQRYLEGREPRKVVVVPNRIVNVVL</sequence>
<dbReference type="InterPro" id="IPR009008">
    <property type="entry name" value="Val/Leu/Ile-tRNA-synth_edit"/>
</dbReference>
<dbReference type="Pfam" id="PF09334">
    <property type="entry name" value="tRNA-synt_1g"/>
    <property type="match status" value="1"/>
</dbReference>
<dbReference type="InterPro" id="IPR009080">
    <property type="entry name" value="tRNAsynth_Ia_anticodon-bd"/>
</dbReference>
<dbReference type="SUPFAM" id="SSF47323">
    <property type="entry name" value="Anticodon-binding domain of a subclass of class I aminoacyl-tRNA synthetases"/>
    <property type="match status" value="1"/>
</dbReference>
<dbReference type="Pfam" id="PF00133">
    <property type="entry name" value="tRNA-synt_1"/>
    <property type="match status" value="2"/>
</dbReference>
<keyword evidence="5 9" id="KW-0067">ATP-binding</keyword>
<dbReference type="InterPro" id="IPR014729">
    <property type="entry name" value="Rossmann-like_a/b/a_fold"/>
</dbReference>
<dbReference type="GO" id="GO:0004823">
    <property type="term" value="F:leucine-tRNA ligase activity"/>
    <property type="evidence" value="ECO:0007669"/>
    <property type="project" value="UniProtKB-EC"/>
</dbReference>
<dbReference type="NCBIfam" id="TIGR00396">
    <property type="entry name" value="leuS_bact"/>
    <property type="match status" value="1"/>
</dbReference>
<feature type="domain" description="Methionyl/Leucyl tRNA synthetase" evidence="13">
    <location>
        <begin position="36"/>
        <end position="170"/>
    </location>
</feature>
<keyword evidence="4 9" id="KW-0547">Nucleotide-binding</keyword>
<accession>A0ABV8UM84</accession>
<feature type="domain" description="Aminoacyl-tRNA synthetase class Ia" evidence="11">
    <location>
        <begin position="420"/>
        <end position="576"/>
    </location>
</feature>
<proteinExistence type="inferred from homology"/>
<dbReference type="CDD" id="cd07958">
    <property type="entry name" value="Anticodon_Ia_Leu_BEm"/>
    <property type="match status" value="1"/>
</dbReference>
<dbReference type="HAMAP" id="MF_00049_B">
    <property type="entry name" value="Leu_tRNA_synth_B"/>
    <property type="match status" value="1"/>
</dbReference>
<comment type="catalytic activity">
    <reaction evidence="8 9">
        <text>tRNA(Leu) + L-leucine + ATP = L-leucyl-tRNA(Leu) + AMP + diphosphate</text>
        <dbReference type="Rhea" id="RHEA:11688"/>
        <dbReference type="Rhea" id="RHEA-COMP:9613"/>
        <dbReference type="Rhea" id="RHEA-COMP:9622"/>
        <dbReference type="ChEBI" id="CHEBI:30616"/>
        <dbReference type="ChEBI" id="CHEBI:33019"/>
        <dbReference type="ChEBI" id="CHEBI:57427"/>
        <dbReference type="ChEBI" id="CHEBI:78442"/>
        <dbReference type="ChEBI" id="CHEBI:78494"/>
        <dbReference type="ChEBI" id="CHEBI:456215"/>
        <dbReference type="EC" id="6.1.1.4"/>
    </reaction>
</comment>
<keyword evidence="3 9" id="KW-0436">Ligase</keyword>
<evidence type="ECO:0000256" key="8">
    <source>
        <dbReference type="ARBA" id="ARBA00047469"/>
    </source>
</evidence>
<dbReference type="Gene3D" id="3.10.20.590">
    <property type="match status" value="1"/>
</dbReference>
<comment type="subcellular location">
    <subcellularLocation>
        <location evidence="9">Cytoplasm</location>
    </subcellularLocation>
</comment>
<dbReference type="EC" id="6.1.1.4" evidence="9"/>
<dbReference type="InterPro" id="IPR025709">
    <property type="entry name" value="Leu_tRNA-synth_edit"/>
</dbReference>
<dbReference type="Pfam" id="PF13603">
    <property type="entry name" value="tRNA-synt_1_2"/>
    <property type="match status" value="1"/>
</dbReference>
<dbReference type="Gene3D" id="2.20.28.290">
    <property type="match status" value="1"/>
</dbReference>
<dbReference type="SUPFAM" id="SSF52374">
    <property type="entry name" value="Nucleotidylyl transferase"/>
    <property type="match status" value="1"/>
</dbReference>
<keyword evidence="16" id="KW-1185">Reference proteome</keyword>
<dbReference type="CDD" id="cd00812">
    <property type="entry name" value="LeuRS_core"/>
    <property type="match status" value="1"/>
</dbReference>
<dbReference type="PRINTS" id="PR00985">
    <property type="entry name" value="TRNASYNTHLEU"/>
</dbReference>
<dbReference type="InterPro" id="IPR013155">
    <property type="entry name" value="M/V/L/I-tRNA-synth_anticd-bd"/>
</dbReference>
<evidence type="ECO:0000256" key="6">
    <source>
        <dbReference type="ARBA" id="ARBA00022917"/>
    </source>
</evidence>
<evidence type="ECO:0000256" key="7">
    <source>
        <dbReference type="ARBA" id="ARBA00023146"/>
    </source>
</evidence>
<gene>
    <name evidence="9 15" type="primary">leuS</name>
    <name evidence="15" type="ORF">ACFOW6_12320</name>
</gene>
<comment type="similarity">
    <text evidence="1 9 10">Belongs to the class-I aminoacyl-tRNA synthetase family.</text>
</comment>
<evidence type="ECO:0000256" key="9">
    <source>
        <dbReference type="HAMAP-Rule" id="MF_00049"/>
    </source>
</evidence>
<keyword evidence="6 9" id="KW-0648">Protein biosynthesis</keyword>
<reference evidence="16" key="1">
    <citation type="journal article" date="2019" name="Int. J. Syst. Evol. Microbiol.">
        <title>The Global Catalogue of Microorganisms (GCM) 10K type strain sequencing project: providing services to taxonomists for standard genome sequencing and annotation.</title>
        <authorList>
            <consortium name="The Broad Institute Genomics Platform"/>
            <consortium name="The Broad Institute Genome Sequencing Center for Infectious Disease"/>
            <person name="Wu L."/>
            <person name="Ma J."/>
        </authorList>
    </citation>
    <scope>NUCLEOTIDE SEQUENCE [LARGE SCALE GENOMIC DNA]</scope>
    <source>
        <strain evidence="16">CECT 8472</strain>
    </source>
</reference>
<evidence type="ECO:0000313" key="16">
    <source>
        <dbReference type="Proteomes" id="UP001595799"/>
    </source>
</evidence>
<organism evidence="15 16">
    <name type="scientific">Fodinicurvata halophila</name>
    <dbReference type="NCBI Taxonomy" id="1419723"/>
    <lineage>
        <taxon>Bacteria</taxon>
        <taxon>Pseudomonadati</taxon>
        <taxon>Pseudomonadota</taxon>
        <taxon>Alphaproteobacteria</taxon>
        <taxon>Rhodospirillales</taxon>
        <taxon>Rhodovibrionaceae</taxon>
        <taxon>Fodinicurvata</taxon>
    </lineage>
</organism>
<dbReference type="EMBL" id="JBHSCW010000007">
    <property type="protein sequence ID" value="MFC4352325.1"/>
    <property type="molecule type" value="Genomic_DNA"/>
</dbReference>
<feature type="binding site" evidence="9">
    <location>
        <position position="617"/>
    </location>
    <ligand>
        <name>ATP</name>
        <dbReference type="ChEBI" id="CHEBI:30616"/>
    </ligand>
</feature>
<name>A0ABV8UM84_9PROT</name>
<dbReference type="InterPro" id="IPR002300">
    <property type="entry name" value="aa-tRNA-synth_Ia"/>
</dbReference>
<keyword evidence="2 9" id="KW-0963">Cytoplasm</keyword>
<dbReference type="Pfam" id="PF08264">
    <property type="entry name" value="Anticodon_1"/>
    <property type="match status" value="1"/>
</dbReference>
<dbReference type="InterPro" id="IPR015413">
    <property type="entry name" value="Methionyl/Leucyl_tRNA_Synth"/>
</dbReference>
<evidence type="ECO:0000259" key="13">
    <source>
        <dbReference type="Pfam" id="PF09334"/>
    </source>
</evidence>
<dbReference type="InterPro" id="IPR002302">
    <property type="entry name" value="Leu-tRNA-ligase"/>
</dbReference>
<comment type="caution">
    <text evidence="15">The sequence shown here is derived from an EMBL/GenBank/DDBJ whole genome shotgun (WGS) entry which is preliminary data.</text>
</comment>
<dbReference type="InterPro" id="IPR001412">
    <property type="entry name" value="aa-tRNA-synth_I_CS"/>
</dbReference>
<evidence type="ECO:0000256" key="1">
    <source>
        <dbReference type="ARBA" id="ARBA00005594"/>
    </source>
</evidence>
<dbReference type="SUPFAM" id="SSF50677">
    <property type="entry name" value="ValRS/IleRS/LeuRS editing domain"/>
    <property type="match status" value="1"/>
</dbReference>
<evidence type="ECO:0000259" key="12">
    <source>
        <dbReference type="Pfam" id="PF08264"/>
    </source>
</evidence>
<dbReference type="Proteomes" id="UP001595799">
    <property type="component" value="Unassembled WGS sequence"/>
</dbReference>
<feature type="short sequence motif" description="'KMSKS' region" evidence="9">
    <location>
        <begin position="614"/>
        <end position="618"/>
    </location>
</feature>
<evidence type="ECO:0000256" key="4">
    <source>
        <dbReference type="ARBA" id="ARBA00022741"/>
    </source>
</evidence>
<feature type="domain" description="Aminoacyl-tRNA synthetase class Ia" evidence="11">
    <location>
        <begin position="613"/>
        <end position="653"/>
    </location>
</feature>
<evidence type="ECO:0000313" key="15">
    <source>
        <dbReference type="EMBL" id="MFC4352325.1"/>
    </source>
</evidence>
<evidence type="ECO:0000259" key="14">
    <source>
        <dbReference type="Pfam" id="PF13603"/>
    </source>
</evidence>
<evidence type="ECO:0000256" key="2">
    <source>
        <dbReference type="ARBA" id="ARBA00022490"/>
    </source>
</evidence>
<feature type="domain" description="Leucyl-tRNA synthetase editing" evidence="14">
    <location>
        <begin position="220"/>
        <end position="405"/>
    </location>
</feature>
<evidence type="ECO:0000256" key="5">
    <source>
        <dbReference type="ARBA" id="ARBA00022840"/>
    </source>
</evidence>
<dbReference type="PANTHER" id="PTHR43740:SF2">
    <property type="entry name" value="LEUCINE--TRNA LIGASE, MITOCHONDRIAL"/>
    <property type="match status" value="1"/>
</dbReference>